<comment type="caution">
    <text evidence="4">The sequence shown here is derived from an EMBL/GenBank/DDBJ whole genome shotgun (WGS) entry which is preliminary data.</text>
</comment>
<dbReference type="InterPro" id="IPR006693">
    <property type="entry name" value="AB_hydrolase_lipase"/>
</dbReference>
<dbReference type="PANTHER" id="PTHR11005">
    <property type="entry name" value="LYSOSOMAL ACID LIPASE-RELATED"/>
    <property type="match status" value="1"/>
</dbReference>
<dbReference type="EMBL" id="LMYN01000060">
    <property type="protein sequence ID" value="KSA01197.1"/>
    <property type="molecule type" value="Genomic_DNA"/>
</dbReference>
<dbReference type="OrthoDB" id="6130531at2759"/>
<keyword evidence="2" id="KW-1133">Transmembrane helix</keyword>
<evidence type="ECO:0000256" key="2">
    <source>
        <dbReference type="SAM" id="Phobius"/>
    </source>
</evidence>
<protein>
    <recommendedName>
        <fullName evidence="3">Partial AB-hydrolase lipase domain-containing protein</fullName>
    </recommendedName>
</protein>
<dbReference type="GO" id="GO:0006629">
    <property type="term" value="P:lipid metabolic process"/>
    <property type="evidence" value="ECO:0007669"/>
    <property type="project" value="InterPro"/>
</dbReference>
<feature type="transmembrane region" description="Helical" evidence="2">
    <location>
        <begin position="20"/>
        <end position="47"/>
    </location>
</feature>
<keyword evidence="2" id="KW-0812">Transmembrane</keyword>
<gene>
    <name evidence="4" type="ORF">AC631_03016</name>
</gene>
<dbReference type="Pfam" id="PF04083">
    <property type="entry name" value="Abhydro_lipase"/>
    <property type="match status" value="1"/>
</dbReference>
<reference evidence="4 5" key="1">
    <citation type="submission" date="2015-11" db="EMBL/GenBank/DDBJ databases">
        <title>The genome of Debaryomyces fabryi.</title>
        <authorList>
            <person name="Tafer H."/>
            <person name="Lopandic K."/>
        </authorList>
    </citation>
    <scope>NUCLEOTIDE SEQUENCE [LARGE SCALE GENOMIC DNA]</scope>
    <source>
        <strain evidence="4 5">CBS 789</strain>
    </source>
</reference>
<dbReference type="AlphaFoldDB" id="A0A0V1PY71"/>
<name>A0A0V1PY71_9ASCO</name>
<proteinExistence type="predicted"/>
<dbReference type="InterPro" id="IPR029058">
    <property type="entry name" value="AB_hydrolase_fold"/>
</dbReference>
<dbReference type="Proteomes" id="UP000054251">
    <property type="component" value="Unassembled WGS sequence"/>
</dbReference>
<sequence>MFDNLTPPAKHARHGFIGRYFYVAISAVLGFGFVTVLLILAIIYYWYHVIIGKEKFLKKADETVTYPDIKSMKRTSDLRYYALAMKLDLQEYRITTEDGYILTLHRLIDPNETDLERQNRKPVLLQHGLLSCSGSYVTSGFHSLAYHILTSGYDVWLGNNRSWFEAKHAFYEGDLMHSEEYWDWDIRELAYYDLPCIIDNVLAHKPQHQKLAIVGHSQGCTQTFLMLKNGNLANYHNKVEVFFQLAPAIFPGPLFHKRAFIKFMHHRSKLGYKLFFGCCSFLRVLTITRNQLCTTRFFGSVSYVMFKFLFGWSGGLWNSNNKLRHFHFIFNVSRVSSKLMSWWLSEWVQEGFSNQLQSKESYKSGENFSFTPVNSTNEVRGKQAEENDSKTYFPYKEQWFGLEEKSIIVPMVIFPGLEDYLVDGKRLATHMRHYERNVYKEGHNLDIHELPAYDHLDVIWADNVNDVIGIKITEKLNQIGNTSKSTSEDEAAIHNETEALKESDSVGTQASVLPSSSPLQAGPSGQ</sequence>
<evidence type="ECO:0000256" key="1">
    <source>
        <dbReference type="SAM" id="MobiDB-lite"/>
    </source>
</evidence>
<dbReference type="RefSeq" id="XP_015467299.1">
    <property type="nucleotide sequence ID" value="XM_015611845.1"/>
</dbReference>
<evidence type="ECO:0000259" key="3">
    <source>
        <dbReference type="Pfam" id="PF04083"/>
    </source>
</evidence>
<accession>A0A0V1PY71</accession>
<dbReference type="SUPFAM" id="SSF53474">
    <property type="entry name" value="alpha/beta-Hydrolases"/>
    <property type="match status" value="1"/>
</dbReference>
<feature type="domain" description="Partial AB-hydrolase lipase" evidence="3">
    <location>
        <begin position="80"/>
        <end position="140"/>
    </location>
</feature>
<organism evidence="4 5">
    <name type="scientific">Debaryomyces fabryi</name>
    <dbReference type="NCBI Taxonomy" id="58627"/>
    <lineage>
        <taxon>Eukaryota</taxon>
        <taxon>Fungi</taxon>
        <taxon>Dikarya</taxon>
        <taxon>Ascomycota</taxon>
        <taxon>Saccharomycotina</taxon>
        <taxon>Pichiomycetes</taxon>
        <taxon>Debaryomycetaceae</taxon>
        <taxon>Debaryomyces</taxon>
    </lineage>
</organism>
<dbReference type="GeneID" id="26840025"/>
<dbReference type="Gene3D" id="3.40.50.1820">
    <property type="entry name" value="alpha/beta hydrolase"/>
    <property type="match status" value="1"/>
</dbReference>
<feature type="region of interest" description="Disordered" evidence="1">
    <location>
        <begin position="498"/>
        <end position="526"/>
    </location>
</feature>
<keyword evidence="5" id="KW-1185">Reference proteome</keyword>
<keyword evidence="2" id="KW-0472">Membrane</keyword>
<evidence type="ECO:0000313" key="4">
    <source>
        <dbReference type="EMBL" id="KSA01197.1"/>
    </source>
</evidence>
<evidence type="ECO:0000313" key="5">
    <source>
        <dbReference type="Proteomes" id="UP000054251"/>
    </source>
</evidence>
<feature type="compositionally biased region" description="Polar residues" evidence="1">
    <location>
        <begin position="505"/>
        <end position="519"/>
    </location>
</feature>